<dbReference type="AlphaFoldDB" id="A0A8J2KRE6"/>
<evidence type="ECO:0000313" key="2">
    <source>
        <dbReference type="EMBL" id="CAG7819410.1"/>
    </source>
</evidence>
<evidence type="ECO:0000313" key="3">
    <source>
        <dbReference type="Proteomes" id="UP000708208"/>
    </source>
</evidence>
<organism evidence="2 3">
    <name type="scientific">Allacma fusca</name>
    <dbReference type="NCBI Taxonomy" id="39272"/>
    <lineage>
        <taxon>Eukaryota</taxon>
        <taxon>Metazoa</taxon>
        <taxon>Ecdysozoa</taxon>
        <taxon>Arthropoda</taxon>
        <taxon>Hexapoda</taxon>
        <taxon>Collembola</taxon>
        <taxon>Symphypleona</taxon>
        <taxon>Sminthuridae</taxon>
        <taxon>Allacma</taxon>
    </lineage>
</organism>
<gene>
    <name evidence="2" type="ORF">AFUS01_LOCUS29862</name>
</gene>
<proteinExistence type="predicted"/>
<comment type="caution">
    <text evidence="2">The sequence shown here is derived from an EMBL/GenBank/DDBJ whole genome shotgun (WGS) entry which is preliminary data.</text>
</comment>
<dbReference type="PANTHER" id="PTHR47331">
    <property type="entry name" value="PHD-TYPE DOMAIN-CONTAINING PROTEIN"/>
    <property type="match status" value="1"/>
</dbReference>
<feature type="domain" description="Integrase catalytic" evidence="1">
    <location>
        <begin position="1"/>
        <end position="118"/>
    </location>
</feature>
<dbReference type="GO" id="GO:0015074">
    <property type="term" value="P:DNA integration"/>
    <property type="evidence" value="ECO:0007669"/>
    <property type="project" value="InterPro"/>
</dbReference>
<dbReference type="InterPro" id="IPR040676">
    <property type="entry name" value="DUF5641"/>
</dbReference>
<dbReference type="InterPro" id="IPR001584">
    <property type="entry name" value="Integrase_cat-core"/>
</dbReference>
<keyword evidence="3" id="KW-1185">Reference proteome</keyword>
<accession>A0A8J2KRE6</accession>
<evidence type="ECO:0000259" key="1">
    <source>
        <dbReference type="PROSITE" id="PS50994"/>
    </source>
</evidence>
<dbReference type="PROSITE" id="PS50994">
    <property type="entry name" value="INTEGRASE"/>
    <property type="match status" value="1"/>
</dbReference>
<dbReference type="OrthoDB" id="8958038at2759"/>
<reference evidence="2" key="1">
    <citation type="submission" date="2021-06" db="EMBL/GenBank/DDBJ databases">
        <authorList>
            <person name="Hodson N. C."/>
            <person name="Mongue J. A."/>
            <person name="Jaron S. K."/>
        </authorList>
    </citation>
    <scope>NUCLEOTIDE SEQUENCE</scope>
</reference>
<name>A0A8J2KRE6_9HEXA</name>
<dbReference type="Pfam" id="PF18701">
    <property type="entry name" value="DUF5641"/>
    <property type="match status" value="1"/>
</dbReference>
<dbReference type="Proteomes" id="UP000708208">
    <property type="component" value="Unassembled WGS sequence"/>
</dbReference>
<protein>
    <recommendedName>
        <fullName evidence="1">Integrase catalytic domain-containing protein</fullName>
    </recommendedName>
</protein>
<dbReference type="PANTHER" id="PTHR47331:SF1">
    <property type="entry name" value="GAG-LIKE PROTEIN"/>
    <property type="match status" value="1"/>
</dbReference>
<sequence length="239" mass="26992">MQIFSDNGTNFHGANNELKKALSELDPNVIEAKMISKGISWSFIPPGSPHMGGVWERLVRSVKTAFGATLKAPQKPEVLATLMTEVECIINSRPLTHVSLDHNDDEALTPNHFLIGSSSGYQPLGDFEVSNLSLKKRWRLSQHLADLFWKRWLKEYLPSLTRRTKWLGPVKPLELDDIVIIADERMPRNLWPKGIVVKKILGKDGQCRVADIRTKMGVFRRPVSKICVLDVRPECSDEA</sequence>
<dbReference type="EMBL" id="CAJVCH010449377">
    <property type="protein sequence ID" value="CAG7819410.1"/>
    <property type="molecule type" value="Genomic_DNA"/>
</dbReference>